<proteinExistence type="predicted"/>
<name>A0ABT0Y511_9ACTN</name>
<dbReference type="Proteomes" id="UP001523216">
    <property type="component" value="Unassembled WGS sequence"/>
</dbReference>
<comment type="caution">
    <text evidence="2">The sequence shown here is derived from an EMBL/GenBank/DDBJ whole genome shotgun (WGS) entry which is preliminary data.</text>
</comment>
<organism evidence="2 3">
    <name type="scientific">Paractinoplanes hotanensis</name>
    <dbReference type="NCBI Taxonomy" id="2906497"/>
    <lineage>
        <taxon>Bacteria</taxon>
        <taxon>Bacillati</taxon>
        <taxon>Actinomycetota</taxon>
        <taxon>Actinomycetes</taxon>
        <taxon>Micromonosporales</taxon>
        <taxon>Micromonosporaceae</taxon>
        <taxon>Paractinoplanes</taxon>
    </lineage>
</organism>
<accession>A0ABT0Y511</accession>
<gene>
    <name evidence="2" type="ORF">LXN57_26360</name>
</gene>
<keyword evidence="3" id="KW-1185">Reference proteome</keyword>
<reference evidence="2 3" key="1">
    <citation type="submission" date="2022-06" db="EMBL/GenBank/DDBJ databases">
        <title>Actinoplanes abujensis sp. nov., isolated from Nigerian arid soil.</title>
        <authorList>
            <person name="Ding P."/>
        </authorList>
    </citation>
    <scope>NUCLEOTIDE SEQUENCE [LARGE SCALE GENOMIC DNA]</scope>
    <source>
        <strain evidence="3">TRM88002</strain>
    </source>
</reference>
<dbReference type="EMBL" id="JAMQOL010000038">
    <property type="protein sequence ID" value="MCM4081102.1"/>
    <property type="molecule type" value="Genomic_DNA"/>
</dbReference>
<sequence length="244" mass="24587">MNAGVCLTAAGAVFAVIRTGPDRLVAVAEILAPGGSWRTDDWGTAVRLLNRTRRRLRLPRGCVVNVVSSTGAGSPAEAAILALGAGLLARAGFVPACAGVGPLTGIEVEPLLAEAVTGEEHRLAVGAATAVLPGRAVGAVVPSRPASGSSRRVAPVPVGRAPAPAGRVVGGDGAAASWVEQAVPPRGRAAVPMFTVDIGNVTREGFHTGPEPEEWADVEESGAGWVVEPVTPTEPDAVSTAKAR</sequence>
<evidence type="ECO:0000313" key="2">
    <source>
        <dbReference type="EMBL" id="MCM4081102.1"/>
    </source>
</evidence>
<evidence type="ECO:0000313" key="3">
    <source>
        <dbReference type="Proteomes" id="UP001523216"/>
    </source>
</evidence>
<feature type="region of interest" description="Disordered" evidence="1">
    <location>
        <begin position="222"/>
        <end position="244"/>
    </location>
</feature>
<dbReference type="RefSeq" id="WP_251800905.1">
    <property type="nucleotide sequence ID" value="NZ_JAMQOL010000038.1"/>
</dbReference>
<evidence type="ECO:0000256" key="1">
    <source>
        <dbReference type="SAM" id="MobiDB-lite"/>
    </source>
</evidence>
<protein>
    <submittedName>
        <fullName evidence="2">Uncharacterized protein</fullName>
    </submittedName>
</protein>